<dbReference type="Proteomes" id="UP001165080">
    <property type="component" value="Unassembled WGS sequence"/>
</dbReference>
<dbReference type="EMBL" id="BRXU01000023">
    <property type="protein sequence ID" value="GLC58514.1"/>
    <property type="molecule type" value="Genomic_DNA"/>
</dbReference>
<dbReference type="OrthoDB" id="10583560at2759"/>
<sequence>MKFPLTIKAFGPELTATKAFAATADALSNLDPAPYSLPEPPASVSGGGKGSSLQSTTAAEAAAAAVAMTSLPGCAIRPSMDISTPDSKPRRTVAGRSSLYAYQPTDLAACRDVDAVQDAQPSAAPLRQQQHLKAQPPPTPPPPAAARRASLHYDRDANRARRNYRPSIDAAAGALMLYTRPAAEPQSPSATVSDSGPRLAAVYDMPGCVPPPLQAPLAQVLPPPPPPGAVAAAAANEWCFGDNLQRARMLARYAAMVAAEDMRYEPSPGGAAGNDSDDDGGGGGEGSRRSRGAWKLLSSFLSSTKGSKAASASASIVQRWQEATAPAGGRRCDGAGGGGGSRRSMANDDTPVVVRSRDSRRLLRVHRSRVGIEIDGERQKQKAPGRASAPAFTQQLQQQQQPKLSVRQLQSRNSAPALLHWEGEEDDAVTAAVIAAAAELAAVDRSP</sequence>
<feature type="compositionally biased region" description="Pro residues" evidence="1">
    <location>
        <begin position="135"/>
        <end position="144"/>
    </location>
</feature>
<feature type="region of interest" description="Disordered" evidence="1">
    <location>
        <begin position="118"/>
        <end position="149"/>
    </location>
</feature>
<accession>A0A9W6F6V5</accession>
<feature type="region of interest" description="Disordered" evidence="1">
    <location>
        <begin position="265"/>
        <end position="290"/>
    </location>
</feature>
<evidence type="ECO:0000313" key="2">
    <source>
        <dbReference type="EMBL" id="GLC58514.1"/>
    </source>
</evidence>
<name>A0A9W6F6V5_9CHLO</name>
<gene>
    <name evidence="2" type="primary">PLEST005313</name>
    <name evidence="2" type="ORF">PLESTB_001369200</name>
</gene>
<dbReference type="AlphaFoldDB" id="A0A9W6F6V5"/>
<feature type="region of interest" description="Disordered" evidence="1">
    <location>
        <begin position="375"/>
        <end position="410"/>
    </location>
</feature>
<feature type="region of interest" description="Disordered" evidence="1">
    <location>
        <begin position="322"/>
        <end position="351"/>
    </location>
</feature>
<comment type="caution">
    <text evidence="2">The sequence shown here is derived from an EMBL/GenBank/DDBJ whole genome shotgun (WGS) entry which is preliminary data.</text>
</comment>
<proteinExistence type="predicted"/>
<feature type="region of interest" description="Disordered" evidence="1">
    <location>
        <begin position="32"/>
        <end position="53"/>
    </location>
</feature>
<feature type="compositionally biased region" description="Low complexity" evidence="1">
    <location>
        <begin position="394"/>
        <end position="410"/>
    </location>
</feature>
<organism evidence="2 3">
    <name type="scientific">Pleodorina starrii</name>
    <dbReference type="NCBI Taxonomy" id="330485"/>
    <lineage>
        <taxon>Eukaryota</taxon>
        <taxon>Viridiplantae</taxon>
        <taxon>Chlorophyta</taxon>
        <taxon>core chlorophytes</taxon>
        <taxon>Chlorophyceae</taxon>
        <taxon>CS clade</taxon>
        <taxon>Chlamydomonadales</taxon>
        <taxon>Volvocaceae</taxon>
        <taxon>Pleodorina</taxon>
    </lineage>
</organism>
<evidence type="ECO:0000313" key="3">
    <source>
        <dbReference type="Proteomes" id="UP001165080"/>
    </source>
</evidence>
<reference evidence="2 3" key="1">
    <citation type="journal article" date="2023" name="Commun. Biol.">
        <title>Reorganization of the ancestral sex-determining regions during the evolution of trioecy in Pleodorina starrii.</title>
        <authorList>
            <person name="Takahashi K."/>
            <person name="Suzuki S."/>
            <person name="Kawai-Toyooka H."/>
            <person name="Yamamoto K."/>
            <person name="Hamaji T."/>
            <person name="Ootsuki R."/>
            <person name="Yamaguchi H."/>
            <person name="Kawachi M."/>
            <person name="Higashiyama T."/>
            <person name="Nozaki H."/>
        </authorList>
    </citation>
    <scope>NUCLEOTIDE SEQUENCE [LARGE SCALE GENOMIC DNA]</scope>
    <source>
        <strain evidence="2 3">NIES-4479</strain>
    </source>
</reference>
<feature type="region of interest" description="Disordered" evidence="1">
    <location>
        <begin position="76"/>
        <end position="97"/>
    </location>
</feature>
<protein>
    <submittedName>
        <fullName evidence="2">Uncharacterized protein</fullName>
    </submittedName>
</protein>
<keyword evidence="3" id="KW-1185">Reference proteome</keyword>
<evidence type="ECO:0000256" key="1">
    <source>
        <dbReference type="SAM" id="MobiDB-lite"/>
    </source>
</evidence>